<dbReference type="InParanoid" id="A0A1X7TJN0"/>
<dbReference type="Pfam" id="PF03564">
    <property type="entry name" value="DUF1759"/>
    <property type="match status" value="1"/>
</dbReference>
<proteinExistence type="predicted"/>
<evidence type="ECO:0000313" key="1">
    <source>
        <dbReference type="EnsemblMetazoa" id="Aqu2.1.15002_001"/>
    </source>
</evidence>
<dbReference type="InterPro" id="IPR005312">
    <property type="entry name" value="DUF1759"/>
</dbReference>
<sequence>MENLMCSESVSSDIHLGDLRRLYDKTEASIRALEALGVVVETYGALLTPIFIKKFPQHLRVTITRRVTSSD</sequence>
<reference evidence="1" key="1">
    <citation type="submission" date="2017-05" db="UniProtKB">
        <authorList>
            <consortium name="EnsemblMetazoa"/>
        </authorList>
    </citation>
    <scope>IDENTIFICATION</scope>
</reference>
<dbReference type="EnsemblMetazoa" id="Aqu2.1.15002_001">
    <property type="protein sequence ID" value="Aqu2.1.15002_001"/>
    <property type="gene ID" value="Aqu2.1.15002"/>
</dbReference>
<name>A0A1X7TJN0_AMPQE</name>
<protein>
    <submittedName>
        <fullName evidence="1">Uncharacterized protein</fullName>
    </submittedName>
</protein>
<accession>A0A1X7TJN0</accession>
<organism evidence="1">
    <name type="scientific">Amphimedon queenslandica</name>
    <name type="common">Sponge</name>
    <dbReference type="NCBI Taxonomy" id="400682"/>
    <lineage>
        <taxon>Eukaryota</taxon>
        <taxon>Metazoa</taxon>
        <taxon>Porifera</taxon>
        <taxon>Demospongiae</taxon>
        <taxon>Heteroscleromorpha</taxon>
        <taxon>Haplosclerida</taxon>
        <taxon>Niphatidae</taxon>
        <taxon>Amphimedon</taxon>
    </lineage>
</organism>
<dbReference type="AlphaFoldDB" id="A0A1X7TJN0"/>